<dbReference type="InterPro" id="IPR023406">
    <property type="entry name" value="Topo_IA_AS"/>
</dbReference>
<dbReference type="Gene3D" id="3.30.65.10">
    <property type="entry name" value="Bacterial Topoisomerase I, domain 1"/>
    <property type="match status" value="2"/>
</dbReference>
<accession>A0A916Q647</accession>
<evidence type="ECO:0000256" key="5">
    <source>
        <dbReference type="ARBA" id="ARBA00022833"/>
    </source>
</evidence>
<dbReference type="SUPFAM" id="SSF56712">
    <property type="entry name" value="Prokaryotic type I DNA topoisomerase"/>
    <property type="match status" value="1"/>
</dbReference>
<dbReference type="PANTHER" id="PTHR42785">
    <property type="entry name" value="DNA TOPOISOMERASE, TYPE IA, CORE"/>
    <property type="match status" value="1"/>
</dbReference>
<dbReference type="Gene3D" id="1.10.290.10">
    <property type="entry name" value="Topoisomerase I, domain 4"/>
    <property type="match status" value="1"/>
</dbReference>
<gene>
    <name evidence="10 13" type="primary">topA</name>
    <name evidence="13" type="ORF">ANBU17_00780</name>
</gene>
<evidence type="ECO:0000256" key="8">
    <source>
        <dbReference type="ARBA" id="ARBA00023125"/>
    </source>
</evidence>
<evidence type="ECO:0000256" key="7">
    <source>
        <dbReference type="ARBA" id="ARBA00023029"/>
    </source>
</evidence>
<reference evidence="13" key="1">
    <citation type="submission" date="2020-06" db="EMBL/GenBank/DDBJ databases">
        <title>Characterization of fructooligosaccharide metabolism and fructooligosaccharide-degrading enzymes in human commensal butyrate producers.</title>
        <authorList>
            <person name="Tanno H."/>
            <person name="Fujii T."/>
            <person name="Hirano K."/>
            <person name="Maeno S."/>
            <person name="Tonozuka T."/>
            <person name="Sakamoto M."/>
            <person name="Ohkuma M."/>
            <person name="Tochio T."/>
            <person name="Endo A."/>
        </authorList>
    </citation>
    <scope>NUCLEOTIDE SEQUENCE</scope>
    <source>
        <strain evidence="13">JCM 17466</strain>
    </source>
</reference>
<feature type="active site" description="O-(5'-phospho-DNA)-tyrosine intermediate" evidence="10">
    <location>
        <position position="300"/>
    </location>
</feature>
<dbReference type="Gene3D" id="3.40.50.140">
    <property type="match status" value="1"/>
</dbReference>
<comment type="caution">
    <text evidence="13">The sequence shown here is derived from an EMBL/GenBank/DDBJ whole genome shotgun (WGS) entry which is preliminary data.</text>
</comment>
<dbReference type="InterPro" id="IPR013825">
    <property type="entry name" value="Topo_IA_cen_sub2"/>
</dbReference>
<keyword evidence="14" id="KW-1185">Reference proteome</keyword>
<dbReference type="GO" id="GO:0005694">
    <property type="term" value="C:chromosome"/>
    <property type="evidence" value="ECO:0007669"/>
    <property type="project" value="InterPro"/>
</dbReference>
<dbReference type="InterPro" id="IPR013497">
    <property type="entry name" value="Topo_IA_cen"/>
</dbReference>
<feature type="site" description="Interaction with DNA" evidence="10">
    <location>
        <position position="302"/>
    </location>
</feature>
<sequence>MPKNLVIVESPAKAKTIKKFLGKNYEVMASNGHVRDLPKSTLGVDIENDFEPKYITIRGKGEVLAALRKAVKKADKVYLATDPDREGEAISWHLYHALKLENKKCSRITFNEITKSAVKDSIKHAREIDMDLVDAQQARRVLDRIVGYQISPILWAKIKRGLSAGRVQSVALRLICDREEEINLFIPQEYWTLTALLDVKGSRKPLEAKFAGNQDGKVEIHSREEMDELLEHLKGKEFQVDGVKVSERLKKNPLPFTTSTLQQDASSKLNFATQKTMRIAQQLYEGVDIKGKGTAGLITYLRTDSTRISEEADASAKEYIREHYGEQYVGKASQAKKNDDKKVQDAHEAIRPTDMSLSPASIKEQLSRDQFRLYQLIWNRFTASRMAPARYENTSVKISAGEYRFTASASKIAFDGFLSVYNINNEKSEGNGMIKSIDEETELKLNDFESKQHFTQPPAHYTEASLVRTLEELGIGRPSTYAPTISTIVARRYVVKEKKNLYVTELGEAVNNMMKKAFPSIVDVNFTAMMEGLLDMVEEGKVRWKSVIENFYPDFEIAVKNAEKELEKVKIEDEVTDVICDQCGRHMVVKYGPYGKFLACPGFPECRNTKPHFEKVGVPCPLCGGEVVLKKTKKGRKYYGCENNPECEFISWQKPSTVKCEKCGSYMIEKGKKLVCSNKECGHVCKMPEETEQKKASAN</sequence>
<evidence type="ECO:0000256" key="2">
    <source>
        <dbReference type="ARBA" id="ARBA00009446"/>
    </source>
</evidence>
<dbReference type="EC" id="5.6.2.1" evidence="10"/>
<dbReference type="InterPro" id="IPR034149">
    <property type="entry name" value="TOPRIM_TopoI"/>
</dbReference>
<evidence type="ECO:0000256" key="9">
    <source>
        <dbReference type="ARBA" id="ARBA00023235"/>
    </source>
</evidence>
<dbReference type="RefSeq" id="WP_201309545.1">
    <property type="nucleotide sequence ID" value="NZ_BLYI01000003.1"/>
</dbReference>
<dbReference type="Gene3D" id="2.70.20.10">
    <property type="entry name" value="Topoisomerase I, domain 3"/>
    <property type="match status" value="1"/>
</dbReference>
<organism evidence="13 14">
    <name type="scientific">Anaerostipes butyraticus</name>
    <dbReference type="NCBI Taxonomy" id="645466"/>
    <lineage>
        <taxon>Bacteria</taxon>
        <taxon>Bacillati</taxon>
        <taxon>Bacillota</taxon>
        <taxon>Clostridia</taxon>
        <taxon>Lachnospirales</taxon>
        <taxon>Lachnospiraceae</taxon>
        <taxon>Anaerostipes</taxon>
    </lineage>
</organism>
<dbReference type="Pfam" id="PF01131">
    <property type="entry name" value="Topoisom_bac"/>
    <property type="match status" value="1"/>
</dbReference>
<evidence type="ECO:0000313" key="14">
    <source>
        <dbReference type="Proteomes" id="UP000613208"/>
    </source>
</evidence>
<dbReference type="NCBIfam" id="TIGR01051">
    <property type="entry name" value="topA_bact"/>
    <property type="match status" value="1"/>
</dbReference>
<dbReference type="EMBL" id="BLYI01000003">
    <property type="protein sequence ID" value="GFO83731.1"/>
    <property type="molecule type" value="Genomic_DNA"/>
</dbReference>
<dbReference type="SMART" id="SM00493">
    <property type="entry name" value="TOPRIM"/>
    <property type="match status" value="1"/>
</dbReference>
<feature type="site" description="Interaction with DNA" evidence="10">
    <location>
        <position position="33"/>
    </location>
</feature>
<comment type="similarity">
    <text evidence="2 10">Belongs to the type IA topoisomerase family.</text>
</comment>
<feature type="site" description="Interaction with DNA" evidence="10">
    <location>
        <position position="155"/>
    </location>
</feature>
<dbReference type="CDD" id="cd00186">
    <property type="entry name" value="TOP1Ac"/>
    <property type="match status" value="1"/>
</dbReference>
<dbReference type="CDD" id="cd03363">
    <property type="entry name" value="TOPRIM_TopoIA_TopoI"/>
    <property type="match status" value="1"/>
</dbReference>
<dbReference type="InterPro" id="IPR006171">
    <property type="entry name" value="TOPRIM_dom"/>
</dbReference>
<feature type="site" description="Interaction with DNA" evidence="10">
    <location>
        <position position="148"/>
    </location>
</feature>
<dbReference type="PRINTS" id="PR00417">
    <property type="entry name" value="PRTPISMRASEI"/>
</dbReference>
<evidence type="ECO:0000256" key="6">
    <source>
        <dbReference type="ARBA" id="ARBA00022842"/>
    </source>
</evidence>
<feature type="domain" description="Topo IA-type catalytic" evidence="12">
    <location>
        <begin position="129"/>
        <end position="559"/>
    </location>
</feature>
<dbReference type="SMART" id="SM00436">
    <property type="entry name" value="TOP1Bc"/>
    <property type="match status" value="1"/>
</dbReference>
<keyword evidence="7 10" id="KW-0799">Topoisomerase</keyword>
<dbReference type="PANTHER" id="PTHR42785:SF1">
    <property type="entry name" value="DNA TOPOISOMERASE"/>
    <property type="match status" value="1"/>
</dbReference>
<dbReference type="AlphaFoldDB" id="A0A916Q647"/>
<dbReference type="Proteomes" id="UP000613208">
    <property type="component" value="Unassembled WGS sequence"/>
</dbReference>
<keyword evidence="9 10" id="KW-0413">Isomerase</keyword>
<feature type="site" description="Interaction with DNA" evidence="10">
    <location>
        <position position="139"/>
    </location>
</feature>
<dbReference type="GO" id="GO:0003917">
    <property type="term" value="F:DNA topoisomerase type I (single strand cut, ATP-independent) activity"/>
    <property type="evidence" value="ECO:0007669"/>
    <property type="project" value="UniProtKB-UniRule"/>
</dbReference>
<comment type="subunit">
    <text evidence="10">Monomer.</text>
</comment>
<evidence type="ECO:0000259" key="11">
    <source>
        <dbReference type="PROSITE" id="PS50880"/>
    </source>
</evidence>
<dbReference type="Pfam" id="PF01751">
    <property type="entry name" value="Toprim"/>
    <property type="match status" value="1"/>
</dbReference>
<evidence type="ECO:0000313" key="13">
    <source>
        <dbReference type="EMBL" id="GFO83731.1"/>
    </source>
</evidence>
<name>A0A916Q647_9FIRM</name>
<dbReference type="InterPro" id="IPR000380">
    <property type="entry name" value="Topo_IA"/>
</dbReference>
<dbReference type="HAMAP" id="MF_00952">
    <property type="entry name" value="Topoisom_1_prok"/>
    <property type="match status" value="1"/>
</dbReference>
<feature type="region of interest" description="Interaction with DNA" evidence="10">
    <location>
        <begin position="163"/>
        <end position="168"/>
    </location>
</feature>
<dbReference type="SUPFAM" id="SSF57783">
    <property type="entry name" value="Zinc beta-ribbon"/>
    <property type="match status" value="1"/>
</dbReference>
<dbReference type="InterPro" id="IPR023405">
    <property type="entry name" value="Topo_IA_core_domain"/>
</dbReference>
<comment type="catalytic activity">
    <reaction evidence="1 10">
        <text>ATP-independent breakage of single-stranded DNA, followed by passage and rejoining.</text>
        <dbReference type="EC" id="5.6.2.1"/>
    </reaction>
</comment>
<evidence type="ECO:0000256" key="10">
    <source>
        <dbReference type="HAMAP-Rule" id="MF_00952"/>
    </source>
</evidence>
<dbReference type="InterPro" id="IPR028612">
    <property type="entry name" value="Topoisom_1_IA"/>
</dbReference>
<keyword evidence="8 10" id="KW-0238">DNA-binding</keyword>
<dbReference type="GO" id="GO:0003677">
    <property type="term" value="F:DNA binding"/>
    <property type="evidence" value="ECO:0007669"/>
    <property type="project" value="UniProtKB-KW"/>
</dbReference>
<dbReference type="GO" id="GO:0006265">
    <property type="term" value="P:DNA topological change"/>
    <property type="evidence" value="ECO:0007669"/>
    <property type="project" value="UniProtKB-UniRule"/>
</dbReference>
<keyword evidence="4" id="KW-0863">Zinc-finger</keyword>
<dbReference type="InterPro" id="IPR013824">
    <property type="entry name" value="Topo_IA_cen_sub1"/>
</dbReference>
<dbReference type="InterPro" id="IPR003602">
    <property type="entry name" value="Topo_IA_DNA-bd_dom"/>
</dbReference>
<feature type="site" description="Interaction with DNA" evidence="10">
    <location>
        <position position="491"/>
    </location>
</feature>
<protein>
    <recommendedName>
        <fullName evidence="10">DNA topoisomerase 1</fullName>
        <ecNumber evidence="10">5.6.2.1</ecNumber>
    </recommendedName>
    <alternativeName>
        <fullName evidence="10">DNA topoisomerase I</fullName>
    </alternativeName>
</protein>
<dbReference type="SMART" id="SM00437">
    <property type="entry name" value="TOP1Ac"/>
    <property type="match status" value="1"/>
</dbReference>
<dbReference type="InterPro" id="IPR013498">
    <property type="entry name" value="Topo_IA_Znf"/>
</dbReference>
<evidence type="ECO:0000259" key="12">
    <source>
        <dbReference type="PROSITE" id="PS52039"/>
    </source>
</evidence>
<keyword evidence="3" id="KW-0479">Metal-binding</keyword>
<dbReference type="Gene3D" id="1.10.460.10">
    <property type="entry name" value="Topoisomerase I, domain 2"/>
    <property type="match status" value="1"/>
</dbReference>
<feature type="site" description="Interaction with DNA" evidence="10">
    <location>
        <position position="143"/>
    </location>
</feature>
<dbReference type="Pfam" id="PF01396">
    <property type="entry name" value="Zn_ribbon_Top1"/>
    <property type="match status" value="2"/>
</dbReference>
<dbReference type="InterPro" id="IPR013826">
    <property type="entry name" value="Topo_IA_cen_sub3"/>
</dbReference>
<dbReference type="PROSITE" id="PS52039">
    <property type="entry name" value="TOPO_IA_2"/>
    <property type="match status" value="1"/>
</dbReference>
<proteinExistence type="inferred from homology"/>
<dbReference type="InterPro" id="IPR005733">
    <property type="entry name" value="TopoI_bac-type"/>
</dbReference>
<dbReference type="PROSITE" id="PS00396">
    <property type="entry name" value="TOPO_IA_1"/>
    <property type="match status" value="1"/>
</dbReference>
<feature type="domain" description="Toprim" evidence="11">
    <location>
        <begin position="3"/>
        <end position="113"/>
    </location>
</feature>
<dbReference type="PROSITE" id="PS50880">
    <property type="entry name" value="TOPRIM"/>
    <property type="match status" value="1"/>
</dbReference>
<feature type="site" description="Interaction with DNA" evidence="10">
    <location>
        <position position="140"/>
    </location>
</feature>
<evidence type="ECO:0000256" key="4">
    <source>
        <dbReference type="ARBA" id="ARBA00022771"/>
    </source>
</evidence>
<dbReference type="GO" id="GO:0008270">
    <property type="term" value="F:zinc ion binding"/>
    <property type="evidence" value="ECO:0007669"/>
    <property type="project" value="UniProtKB-KW"/>
</dbReference>
<evidence type="ECO:0000256" key="3">
    <source>
        <dbReference type="ARBA" id="ARBA00022723"/>
    </source>
</evidence>
<keyword evidence="6" id="KW-0460">Magnesium</keyword>
<evidence type="ECO:0000256" key="1">
    <source>
        <dbReference type="ARBA" id="ARBA00000213"/>
    </source>
</evidence>
<dbReference type="InterPro" id="IPR003601">
    <property type="entry name" value="Topo_IA_2"/>
</dbReference>
<keyword evidence="5" id="KW-0862">Zinc</keyword>
<comment type="function">
    <text evidence="10">Releases the supercoiling and torsional tension of DNA, which is introduced during the DNA replication and transcription, by transiently cleaving and rejoining one strand of the DNA duplex. Introduces a single-strand break via transesterification at a target site in duplex DNA. The scissile phosphodiester is attacked by the catalytic tyrosine of the enzyme, resulting in the formation of a DNA-(5'-phosphotyrosyl)-enzyme intermediate and the expulsion of a 3'-OH DNA strand. The free DNA strand then undergoes passage around the unbroken strand, thus removing DNA supercoils. Finally, in the religation step, the DNA 3'-OH attacks the covalent intermediate to expel the active-site tyrosine and restore the DNA phosphodiester backbone.</text>
</comment>